<dbReference type="SUPFAM" id="SSF52402">
    <property type="entry name" value="Adenine nucleotide alpha hydrolases-like"/>
    <property type="match status" value="1"/>
</dbReference>
<protein>
    <recommendedName>
        <fullName evidence="3">Universal stress protein family protein</fullName>
    </recommendedName>
</protein>
<organism evidence="1 2">
    <name type="scientific">Komagataeibacter saccharivorans</name>
    <dbReference type="NCBI Taxonomy" id="265959"/>
    <lineage>
        <taxon>Bacteria</taxon>
        <taxon>Pseudomonadati</taxon>
        <taxon>Pseudomonadota</taxon>
        <taxon>Alphaproteobacteria</taxon>
        <taxon>Acetobacterales</taxon>
        <taxon>Acetobacteraceae</taxon>
        <taxon>Komagataeibacter</taxon>
    </lineage>
</organism>
<dbReference type="OrthoDB" id="9804721at2"/>
<accession>A0A347WF91</accession>
<proteinExistence type="predicted"/>
<dbReference type="EMBL" id="CP023036">
    <property type="protein sequence ID" value="AXY23534.1"/>
    <property type="molecule type" value="Genomic_DNA"/>
</dbReference>
<sequence>MKTALVILNRPQDVTGLLAAGLSVLRAVGGMAMSVLAAREPPEDTIVPTEEMLTDTDRARIHAQQREWADGLHDRYHDWLAKCRVDGMLGEMETNWLDPEISVERMIRAYASETDLIVIGFPQSHDSDQKRRAVRAAIFDSARPVLFIPPGWDGPVGRNVLLAWKDTASCRRTFLSVRPILDAARDVEIVGDGAGSAVDKLLPGLQVTPVMADDGGAPVELAAALLRLCRDNGRDMLVMGGYAHGRLYNHIIGSVTQIMLESPEIPIFLQH</sequence>
<name>A0A347WF91_9PROT</name>
<evidence type="ECO:0000313" key="1">
    <source>
        <dbReference type="EMBL" id="AXY23534.1"/>
    </source>
</evidence>
<dbReference type="AlphaFoldDB" id="A0A347WF91"/>
<dbReference type="Proteomes" id="UP000264120">
    <property type="component" value="Chromosome"/>
</dbReference>
<dbReference type="Gene3D" id="3.40.50.12370">
    <property type="match status" value="1"/>
</dbReference>
<gene>
    <name evidence="1" type="ORF">CD178_02788</name>
</gene>
<evidence type="ECO:0008006" key="3">
    <source>
        <dbReference type="Google" id="ProtNLM"/>
    </source>
</evidence>
<dbReference type="RefSeq" id="WP_118963387.1">
    <property type="nucleotide sequence ID" value="NZ_CP023036.1"/>
</dbReference>
<evidence type="ECO:0000313" key="2">
    <source>
        <dbReference type="Proteomes" id="UP000264120"/>
    </source>
</evidence>
<dbReference type="KEGG" id="ksc:CD178_02788"/>
<keyword evidence="2" id="KW-1185">Reference proteome</keyword>
<reference evidence="1 2" key="1">
    <citation type="submission" date="2017-08" db="EMBL/GenBank/DDBJ databases">
        <title>Complete genome sequence of Gluconacetobacter saccharivorans CV1 isolated from Fermented Vinegar.</title>
        <authorList>
            <person name="Kim S.-Y."/>
        </authorList>
    </citation>
    <scope>NUCLEOTIDE SEQUENCE [LARGE SCALE GENOMIC DNA]</scope>
    <source>
        <strain evidence="1 2">CV1</strain>
    </source>
</reference>